<dbReference type="Proteomes" id="UP000262621">
    <property type="component" value="Unassembled WGS sequence"/>
</dbReference>
<name>A0A372G4V4_9ACTN</name>
<evidence type="ECO:0000256" key="1">
    <source>
        <dbReference type="SAM" id="Phobius"/>
    </source>
</evidence>
<keyword evidence="1" id="KW-0812">Transmembrane</keyword>
<sequence length="152" mass="16672">MEIVEGIGIGVAVILGAILVLFIRRALVTRSGGIIRLSVRTSTMLDGRGWAPGFGRFAGDELRWYRLVSFAVRPKRVLSREGLTVERRRLPEGQERMSMPSDWIILRCNCGHAPVEIAMARSTVTGFLSWLEAAPPGAVSPRLASSQDWPAA</sequence>
<keyword evidence="1" id="KW-0472">Membrane</keyword>
<organism evidence="2 3">
    <name type="scientific">Micromonospora craniellae</name>
    <dbReference type="NCBI Taxonomy" id="2294034"/>
    <lineage>
        <taxon>Bacteria</taxon>
        <taxon>Bacillati</taxon>
        <taxon>Actinomycetota</taxon>
        <taxon>Actinomycetes</taxon>
        <taxon>Micromonosporales</taxon>
        <taxon>Micromonosporaceae</taxon>
        <taxon>Micromonospora</taxon>
    </lineage>
</organism>
<proteinExistence type="predicted"/>
<evidence type="ECO:0000313" key="2">
    <source>
        <dbReference type="EMBL" id="RFS48035.1"/>
    </source>
</evidence>
<dbReference type="OrthoDB" id="4793422at2"/>
<comment type="caution">
    <text evidence="2">The sequence shown here is derived from an EMBL/GenBank/DDBJ whole genome shotgun (WGS) entry which is preliminary data.</text>
</comment>
<feature type="transmembrane region" description="Helical" evidence="1">
    <location>
        <begin position="6"/>
        <end position="27"/>
    </location>
</feature>
<dbReference type="InterPro" id="IPR019675">
    <property type="entry name" value="DUF2550"/>
</dbReference>
<gene>
    <name evidence="2" type="ORF">D0Q02_00565</name>
</gene>
<dbReference type="EMBL" id="QVFU01000001">
    <property type="protein sequence ID" value="RFS48035.1"/>
    <property type="molecule type" value="Genomic_DNA"/>
</dbReference>
<dbReference type="AlphaFoldDB" id="A0A372G4V4"/>
<reference evidence="2 3" key="1">
    <citation type="submission" date="2018-08" db="EMBL/GenBank/DDBJ databases">
        <title>Verrucosispora craniellae sp. nov., isolated from a marine sponge in the South China Sea.</title>
        <authorList>
            <person name="Li L."/>
            <person name="Lin H.W."/>
        </authorList>
    </citation>
    <scope>NUCLEOTIDE SEQUENCE [LARGE SCALE GENOMIC DNA]</scope>
    <source>
        <strain evidence="2 3">LHW63014</strain>
    </source>
</reference>
<dbReference type="Pfam" id="PF10739">
    <property type="entry name" value="DUF2550"/>
    <property type="match status" value="1"/>
</dbReference>
<accession>A0A372G4V4</accession>
<evidence type="ECO:0000313" key="3">
    <source>
        <dbReference type="Proteomes" id="UP000262621"/>
    </source>
</evidence>
<protein>
    <submittedName>
        <fullName evidence="2">DUF2550 family protein</fullName>
    </submittedName>
</protein>
<dbReference type="RefSeq" id="WP_117225970.1">
    <property type="nucleotide sequence ID" value="NZ_CP061725.1"/>
</dbReference>
<keyword evidence="3" id="KW-1185">Reference proteome</keyword>
<keyword evidence="1" id="KW-1133">Transmembrane helix</keyword>